<protein>
    <recommendedName>
        <fullName evidence="2">CopG-like ribbon-helix-helix domain-containing protein</fullName>
    </recommendedName>
</protein>
<organism evidence="1">
    <name type="scientific">marine sediment metagenome</name>
    <dbReference type="NCBI Taxonomy" id="412755"/>
    <lineage>
        <taxon>unclassified sequences</taxon>
        <taxon>metagenomes</taxon>
        <taxon>ecological metagenomes</taxon>
    </lineage>
</organism>
<sequence length="87" mass="10115">MKNTAKNIIRRSIALPNELVEELRTIAPPELRDNFNRLVTFILIDFTRRQKKYQFETAMAEMANDPAIREVCSVLSREFTEAENDGL</sequence>
<accession>A0A0F9E5C0</accession>
<dbReference type="EMBL" id="LAZR01026289">
    <property type="protein sequence ID" value="KKL69203.1"/>
    <property type="molecule type" value="Genomic_DNA"/>
</dbReference>
<proteinExistence type="predicted"/>
<gene>
    <name evidence="1" type="ORF">LCGC14_2117320</name>
</gene>
<name>A0A0F9E5C0_9ZZZZ</name>
<evidence type="ECO:0000313" key="1">
    <source>
        <dbReference type="EMBL" id="KKL69203.1"/>
    </source>
</evidence>
<comment type="caution">
    <text evidence="1">The sequence shown here is derived from an EMBL/GenBank/DDBJ whole genome shotgun (WGS) entry which is preliminary data.</text>
</comment>
<dbReference type="AlphaFoldDB" id="A0A0F9E5C0"/>
<reference evidence="1" key="1">
    <citation type="journal article" date="2015" name="Nature">
        <title>Complex archaea that bridge the gap between prokaryotes and eukaryotes.</title>
        <authorList>
            <person name="Spang A."/>
            <person name="Saw J.H."/>
            <person name="Jorgensen S.L."/>
            <person name="Zaremba-Niedzwiedzka K."/>
            <person name="Martijn J."/>
            <person name="Lind A.E."/>
            <person name="van Eijk R."/>
            <person name="Schleper C."/>
            <person name="Guy L."/>
            <person name="Ettema T.J."/>
        </authorList>
    </citation>
    <scope>NUCLEOTIDE SEQUENCE</scope>
</reference>
<evidence type="ECO:0008006" key="2">
    <source>
        <dbReference type="Google" id="ProtNLM"/>
    </source>
</evidence>